<dbReference type="Proteomes" id="UP001044222">
    <property type="component" value="Unassembled WGS sequence"/>
</dbReference>
<feature type="chain" id="PRO_5038429132" description="Immunoglobulin V-set domain-containing protein" evidence="1">
    <location>
        <begin position="17"/>
        <end position="124"/>
    </location>
</feature>
<dbReference type="PANTHER" id="PTHR46013">
    <property type="entry name" value="VASCULAR CELL ADHESION MOLECULE 1"/>
    <property type="match status" value="1"/>
</dbReference>
<gene>
    <name evidence="3" type="ORF">ANANG_G00000020</name>
</gene>
<dbReference type="InterPro" id="IPR013783">
    <property type="entry name" value="Ig-like_fold"/>
</dbReference>
<evidence type="ECO:0000313" key="4">
    <source>
        <dbReference type="Proteomes" id="UP001044222"/>
    </source>
</evidence>
<organism evidence="3 4">
    <name type="scientific">Anguilla anguilla</name>
    <name type="common">European freshwater eel</name>
    <name type="synonym">Muraena anguilla</name>
    <dbReference type="NCBI Taxonomy" id="7936"/>
    <lineage>
        <taxon>Eukaryota</taxon>
        <taxon>Metazoa</taxon>
        <taxon>Chordata</taxon>
        <taxon>Craniata</taxon>
        <taxon>Vertebrata</taxon>
        <taxon>Euteleostomi</taxon>
        <taxon>Actinopterygii</taxon>
        <taxon>Neopterygii</taxon>
        <taxon>Teleostei</taxon>
        <taxon>Anguilliformes</taxon>
        <taxon>Anguillidae</taxon>
        <taxon>Anguilla</taxon>
    </lineage>
</organism>
<evidence type="ECO:0000313" key="3">
    <source>
        <dbReference type="EMBL" id="KAG5855767.1"/>
    </source>
</evidence>
<sequence length="124" mass="14355">VCVCVCVCVYFSGVLSQRGWGVTYTPERICALKGSSVDMSCTYSYPTSHTVQKTFWFIHWNKPQEPEDLSQDPEYSHRVEYLGNKNSDCTFRIKQLRESDSAIYCFKFLTTFMVENVLVILESH</sequence>
<dbReference type="PANTHER" id="PTHR46013:SF4">
    <property type="entry name" value="B-CELL RECEPTOR CD22-RELATED"/>
    <property type="match status" value="1"/>
</dbReference>
<dbReference type="Gene3D" id="2.60.40.10">
    <property type="entry name" value="Immunoglobulins"/>
    <property type="match status" value="1"/>
</dbReference>
<dbReference type="InterPro" id="IPR013106">
    <property type="entry name" value="Ig_V-set"/>
</dbReference>
<proteinExistence type="predicted"/>
<protein>
    <recommendedName>
        <fullName evidence="2">Immunoglobulin V-set domain-containing protein</fullName>
    </recommendedName>
</protein>
<reference evidence="3" key="1">
    <citation type="submission" date="2021-01" db="EMBL/GenBank/DDBJ databases">
        <title>A chromosome-scale assembly of European eel, Anguilla anguilla.</title>
        <authorList>
            <person name="Henkel C."/>
            <person name="Jong-Raadsen S.A."/>
            <person name="Dufour S."/>
            <person name="Weltzien F.-A."/>
            <person name="Palstra A.P."/>
            <person name="Pelster B."/>
            <person name="Spaink H.P."/>
            <person name="Van Den Thillart G.E."/>
            <person name="Jansen H."/>
            <person name="Zahm M."/>
            <person name="Klopp C."/>
            <person name="Cedric C."/>
            <person name="Louis A."/>
            <person name="Berthelot C."/>
            <person name="Parey E."/>
            <person name="Roest Crollius H."/>
            <person name="Montfort J."/>
            <person name="Robinson-Rechavi M."/>
            <person name="Bucao C."/>
            <person name="Bouchez O."/>
            <person name="Gislard M."/>
            <person name="Lluch J."/>
            <person name="Milhes M."/>
            <person name="Lampietro C."/>
            <person name="Lopez Roques C."/>
            <person name="Donnadieu C."/>
            <person name="Braasch I."/>
            <person name="Desvignes T."/>
            <person name="Postlethwait J."/>
            <person name="Bobe J."/>
            <person name="Guiguen Y."/>
            <person name="Dirks R."/>
        </authorList>
    </citation>
    <scope>NUCLEOTIDE SEQUENCE</scope>
    <source>
        <strain evidence="3">Tag_6206</strain>
        <tissue evidence="3">Liver</tissue>
    </source>
</reference>
<dbReference type="AlphaFoldDB" id="A0A9D3MVU1"/>
<feature type="non-terminal residue" evidence="3">
    <location>
        <position position="1"/>
    </location>
</feature>
<feature type="signal peptide" evidence="1">
    <location>
        <begin position="1"/>
        <end position="16"/>
    </location>
</feature>
<dbReference type="InterPro" id="IPR036179">
    <property type="entry name" value="Ig-like_dom_sf"/>
</dbReference>
<dbReference type="EMBL" id="JAFIRN010000001">
    <property type="protein sequence ID" value="KAG5855767.1"/>
    <property type="molecule type" value="Genomic_DNA"/>
</dbReference>
<dbReference type="SUPFAM" id="SSF48726">
    <property type="entry name" value="Immunoglobulin"/>
    <property type="match status" value="1"/>
</dbReference>
<dbReference type="Pfam" id="PF07686">
    <property type="entry name" value="V-set"/>
    <property type="match status" value="1"/>
</dbReference>
<evidence type="ECO:0000259" key="2">
    <source>
        <dbReference type="Pfam" id="PF07686"/>
    </source>
</evidence>
<keyword evidence="1" id="KW-0732">Signal</keyword>
<evidence type="ECO:0000256" key="1">
    <source>
        <dbReference type="SAM" id="SignalP"/>
    </source>
</evidence>
<comment type="caution">
    <text evidence="3">The sequence shown here is derived from an EMBL/GenBank/DDBJ whole genome shotgun (WGS) entry which is preliminary data.</text>
</comment>
<keyword evidence="4" id="KW-1185">Reference proteome</keyword>
<name>A0A9D3MVU1_ANGAN</name>
<feature type="domain" description="Immunoglobulin V-set" evidence="2">
    <location>
        <begin position="25"/>
        <end position="108"/>
    </location>
</feature>
<accession>A0A9D3MVU1</accession>